<protein>
    <recommendedName>
        <fullName evidence="7">BREX system P-loop protein BrxC</fullName>
    </recommendedName>
</protein>
<comment type="caution">
    <text evidence="5">The sequence shown here is derived from an EMBL/GenBank/DDBJ whole genome shotgun (WGS) entry which is preliminary data.</text>
</comment>
<dbReference type="Proteomes" id="UP000003188">
    <property type="component" value="Unassembled WGS sequence"/>
</dbReference>
<accession>B1UZM0</accession>
<dbReference type="InterPro" id="IPR058036">
    <property type="entry name" value="BREX_BrxC_4th"/>
</dbReference>
<dbReference type="InterPro" id="IPR027417">
    <property type="entry name" value="P-loop_NTPase"/>
</dbReference>
<feature type="domain" description="Probable ATP-binding protein BrxC winged helix-turn-helix" evidence="2">
    <location>
        <begin position="737"/>
        <end position="860"/>
    </location>
</feature>
<evidence type="ECO:0000259" key="4">
    <source>
        <dbReference type="Pfam" id="PF25796"/>
    </source>
</evidence>
<dbReference type="InterPro" id="IPR058038">
    <property type="entry name" value="BREX_BrxC_wHTH"/>
</dbReference>
<evidence type="ECO:0000259" key="2">
    <source>
        <dbReference type="Pfam" id="PF25791"/>
    </source>
</evidence>
<name>B1UZM0_CLOPF</name>
<dbReference type="InterPro" id="IPR058037">
    <property type="entry name" value="BREX_BrxC_helical"/>
</dbReference>
<evidence type="ECO:0000313" key="6">
    <source>
        <dbReference type="Proteomes" id="UP000003188"/>
    </source>
</evidence>
<dbReference type="Pfam" id="PF25792">
    <property type="entry name" value="BREX_BrxC_helical"/>
    <property type="match status" value="1"/>
</dbReference>
<organism evidence="5 6">
    <name type="scientific">Clostridium perfringens D str. JGS1721</name>
    <dbReference type="NCBI Taxonomy" id="488537"/>
    <lineage>
        <taxon>Bacteria</taxon>
        <taxon>Bacillati</taxon>
        <taxon>Bacillota</taxon>
        <taxon>Clostridia</taxon>
        <taxon>Eubacteriales</taxon>
        <taxon>Clostridiaceae</taxon>
        <taxon>Clostridium</taxon>
    </lineage>
</organism>
<dbReference type="Pfam" id="PF25796">
    <property type="entry name" value="BREX_BrxC_4th"/>
    <property type="match status" value="1"/>
</dbReference>
<sequence>MEANLGSMFYKKIDRPIKGVIKVGQSDEENVKQELEEYVVTRELSTHIDKFFEAYKEGILGITDKNGVWISGFFGSGKSHFLKILSYLLENKKIDEKRAVEYFNDKDLDNFTLGNMKQAGDISSDVILFNIDSKSDSDSKSNKDAIVNVFNKVFNEMQGFCGSMPWLADLERQMCKDGVYEDFKKEFEEISGTPWIEAREDFYYEEDSIIEALAKTTKMSEEAARSWYDKCQDNYSLSIDKFASKVKEYCKSKGANHHVVFLVDEIGQYIGDNTQLMLNLQTVVEDLGTKCEGKCWVIVTSQEGLDEFTKVKGNDFSKIQGRFNTRLSLSSANVDEVIKKRILRKKDWATSHLKVLYEQKESIIKNLLTFTSDTAEMKLYKDSDDFAEVYPFVPYQFNLLQSAFNGVREHGASGKSLSKGERSLLGAYQQVAIEYMNKESNILIPFSAFYSTIETFLDSSIRSVIMKAEINDKLEEFDIEVLKLLFLIKYVKEIKANIENLATLLVDDIDISKKELKDKLNDSLKRLMRETLIQKNGDEYIFLTNDEQDVNKEIDNIFIETGDVVNKIGEIIFDDIYGEAKFSYSRKYIFSFNKAVDDRPRGSQNNDIGVKVITAAFDLSGDGDQFALKQLSVRENNVIVDISKDSNYFEEIENVLKIDSYLRVKSGSKSSIAIEDIKTKKSREREERLKRSKFLIEEDLKTCDIYANGNLLEIKEKNCVDRINEGLKSLVDSKYNKLNYVKEFKNGIDDLYGIMDKRVNQLSTLDMDQNRLAVDEVRNHIEQNSTRNLPITVKSVLTKFSNAPYGWKEIDIQGIIVTLFKNQDIKVIYNSEVLSPNNRDVVLCVTKKDRVERVNLKIREKVPNKYVDNLKDINSELFGFSSMPSDEDGMMNLFKDQCKTELNKIDAMLSCFGIMSYYPGEKTLKKGKGLFEEILSIGDTLEFFKTVYELDDDFADYIEDIEDIKKFFFNKENGRIDTNTNKGEQRKIFDDAIKTVNNYKINEAFIVDEDVDIIIKSIEVILRMAKPYGKIKDIPVLIGKYNDKIVELLEIKSEPVIDFIEGCKKEVLETLDNEEVKEKFSNKILEEFNSQIEKVEHSKSFMELSSMKEPAENLRLKWIQKIITENEVIKRREERKLSELTSTRGVGEEEPKNSYGNDNEVPVDKVKPVEIIQVKTKAVSVRELVKGEKIIKNEADIDAVIESLRRKLKNELEENTIINLI</sequence>
<dbReference type="Pfam" id="PF25791">
    <property type="entry name" value="WHD_BREX_BrxC"/>
    <property type="match status" value="1"/>
</dbReference>
<dbReference type="EMBL" id="ABOO01000003">
    <property type="protein sequence ID" value="EDT73010.1"/>
    <property type="molecule type" value="Genomic_DNA"/>
</dbReference>
<dbReference type="RefSeq" id="WP_003473497.1">
    <property type="nucleotide sequence ID" value="NZ_ABOO01000003.1"/>
</dbReference>
<proteinExistence type="predicted"/>
<evidence type="ECO:0000256" key="1">
    <source>
        <dbReference type="SAM" id="MobiDB-lite"/>
    </source>
</evidence>
<dbReference type="SUPFAM" id="SSF52540">
    <property type="entry name" value="P-loop containing nucleoside triphosphate hydrolases"/>
    <property type="match status" value="1"/>
</dbReference>
<evidence type="ECO:0000313" key="5">
    <source>
        <dbReference type="EMBL" id="EDT73010.1"/>
    </source>
</evidence>
<dbReference type="NCBIfam" id="NF033441">
    <property type="entry name" value="BREX_BrxC"/>
    <property type="match status" value="1"/>
</dbReference>
<evidence type="ECO:0000259" key="3">
    <source>
        <dbReference type="Pfam" id="PF25792"/>
    </source>
</evidence>
<gene>
    <name evidence="5" type="ORF">CJD_1709</name>
</gene>
<dbReference type="AlphaFoldDB" id="B1UZM0"/>
<evidence type="ECO:0008006" key="7">
    <source>
        <dbReference type="Google" id="ProtNLM"/>
    </source>
</evidence>
<reference evidence="5 6" key="1">
    <citation type="submission" date="2008-03" db="EMBL/GenBank/DDBJ databases">
        <authorList>
            <person name="Paulsen I."/>
            <person name="Sebastian Y."/>
        </authorList>
    </citation>
    <scope>NUCLEOTIDE SEQUENCE [LARGE SCALE GENOMIC DNA]</scope>
    <source>
        <strain evidence="6">D str. JGS1721</strain>
    </source>
</reference>
<feature type="region of interest" description="Disordered" evidence="1">
    <location>
        <begin position="1139"/>
        <end position="1160"/>
    </location>
</feature>
<feature type="domain" description="Probable ATP-binding protein BrxC 4th six-stranded beta-sheet" evidence="4">
    <location>
        <begin position="559"/>
        <end position="730"/>
    </location>
</feature>
<dbReference type="InterPro" id="IPR047679">
    <property type="entry name" value="BREX_BrxC"/>
</dbReference>
<feature type="domain" description="Probable ATP-binding protein BrxC alpha-helical" evidence="3">
    <location>
        <begin position="867"/>
        <end position="1002"/>
    </location>
</feature>